<protein>
    <submittedName>
        <fullName evidence="2">Uncharacterized protein</fullName>
    </submittedName>
</protein>
<name>A0A7D9DRP2_PARCT</name>
<dbReference type="EMBL" id="CACRXK020002074">
    <property type="protein sequence ID" value="CAB3992555.1"/>
    <property type="molecule type" value="Genomic_DNA"/>
</dbReference>
<feature type="compositionally biased region" description="Polar residues" evidence="1">
    <location>
        <begin position="84"/>
        <end position="94"/>
    </location>
</feature>
<reference evidence="2" key="1">
    <citation type="submission" date="2020-04" db="EMBL/GenBank/DDBJ databases">
        <authorList>
            <person name="Alioto T."/>
            <person name="Alioto T."/>
            <person name="Gomez Garrido J."/>
        </authorList>
    </citation>
    <scope>NUCLEOTIDE SEQUENCE</scope>
    <source>
        <strain evidence="2">A484AB</strain>
    </source>
</reference>
<feature type="non-terminal residue" evidence="2">
    <location>
        <position position="449"/>
    </location>
</feature>
<accession>A0A7D9DRP2</accession>
<organism evidence="2 3">
    <name type="scientific">Paramuricea clavata</name>
    <name type="common">Red gorgonian</name>
    <name type="synonym">Violescent sea-whip</name>
    <dbReference type="NCBI Taxonomy" id="317549"/>
    <lineage>
        <taxon>Eukaryota</taxon>
        <taxon>Metazoa</taxon>
        <taxon>Cnidaria</taxon>
        <taxon>Anthozoa</taxon>
        <taxon>Octocorallia</taxon>
        <taxon>Malacalcyonacea</taxon>
        <taxon>Plexauridae</taxon>
        <taxon>Paramuricea</taxon>
    </lineage>
</organism>
<feature type="compositionally biased region" description="Basic and acidic residues" evidence="1">
    <location>
        <begin position="97"/>
        <end position="110"/>
    </location>
</feature>
<sequence length="449" mass="50885">NQRTRDPRIVVTFTVIAVFKTFLTSFDTVLCTEYYRLILSQRCLANVNNINLPQKAREVGGGDPTEVAVKAIKRCRFRRRALRKTQTAKMSSTSKMRKTERQTNSGHKRELHAIRSQNELPNMNHLAFGKEEVCTCEACMRMEMCNQMRHWLGRLNSEDHWPKETPIEETHEPTEMTPSTEPASGVMTVEELRVAMVALIRTISITTLARSRDNDRLHYMGKTISTDPVDSDLHGGVGDNYILNIYGIGIIVLFHLRDFHFSDEFLDGELELDDDNDEEPVHDTSAHIPGELHRKSVAIAFWEYELYQELCDMGIDCIASKWVFTKAQVATNLSGSKDAATEYIVANQVSNTYGHECFKGCGSKGCGKLVQYCKNKNKDPTNLLEDLELDISDCSEDNAAVYQGTRMFMVKNVKLVEDCEEAEVVSCNKDTVGKTRLQKWSRGIFVIAS</sequence>
<comment type="caution">
    <text evidence="2">The sequence shown here is derived from an EMBL/GenBank/DDBJ whole genome shotgun (WGS) entry which is preliminary data.</text>
</comment>
<dbReference type="Proteomes" id="UP001152795">
    <property type="component" value="Unassembled WGS sequence"/>
</dbReference>
<proteinExistence type="predicted"/>
<keyword evidence="3" id="KW-1185">Reference proteome</keyword>
<feature type="non-terminal residue" evidence="2">
    <location>
        <position position="1"/>
    </location>
</feature>
<gene>
    <name evidence="2" type="ORF">PACLA_8A065282</name>
</gene>
<evidence type="ECO:0000313" key="3">
    <source>
        <dbReference type="Proteomes" id="UP001152795"/>
    </source>
</evidence>
<evidence type="ECO:0000256" key="1">
    <source>
        <dbReference type="SAM" id="MobiDB-lite"/>
    </source>
</evidence>
<feature type="region of interest" description="Disordered" evidence="1">
    <location>
        <begin position="83"/>
        <end position="110"/>
    </location>
</feature>
<dbReference type="AlphaFoldDB" id="A0A7D9DRP2"/>
<evidence type="ECO:0000313" key="2">
    <source>
        <dbReference type="EMBL" id="CAB3992555.1"/>
    </source>
</evidence>